<comment type="cofactor">
    <cofactor evidence="8">
        <name>Mg(2+)</name>
        <dbReference type="ChEBI" id="CHEBI:18420"/>
    </cofactor>
</comment>
<dbReference type="RefSeq" id="WP_377093954.1">
    <property type="nucleotide sequence ID" value="NZ_JBHSJM010000001.1"/>
</dbReference>
<evidence type="ECO:0000313" key="11">
    <source>
        <dbReference type="EMBL" id="MFD2277262.1"/>
    </source>
</evidence>
<feature type="active site" evidence="8">
    <location>
        <position position="154"/>
    </location>
</feature>
<evidence type="ECO:0000256" key="8">
    <source>
        <dbReference type="HAMAP-Rule" id="MF_00104"/>
    </source>
</evidence>
<comment type="similarity">
    <text evidence="2">Belongs to the ribonuclease III family.</text>
</comment>
<evidence type="ECO:0000256" key="3">
    <source>
        <dbReference type="ARBA" id="ARBA00022664"/>
    </source>
</evidence>
<dbReference type="SUPFAM" id="SSF54768">
    <property type="entry name" value="dsRNA-binding domain-like"/>
    <property type="match status" value="1"/>
</dbReference>
<sequence>MKALIVSAFFVSGSYVFLAWFEQIALNGAPLIGIDRMDSLEALLGYKFRNSLLLAEALTHPSLAYETQRPHFDNQRLEFLGDAVLQLALTHHLYELFPGFTEGDLTKMRARLVSKDALHNLSGEIKLGEFVLLGRGEEASGGRERASTLADAFEALLGAVYLDGGFDAAKEVVLKVAKKEVEKISQKPEEKNPKGRLQEALQSILPESPSYKVVSEEGPDHDKEFIVEVHWNNQVLASGKGRNKKQAEAKAASVALKNKVWETPVE</sequence>
<comment type="function">
    <text evidence="8">Digests double-stranded RNA. Involved in the processing of primary rRNA transcript to yield the immediate precursors to the large and small rRNAs (23S and 16S). Processes some mRNAs, and tRNAs when they are encoded in the rRNA operon. Processes pre-crRNA and tracrRNA of type II CRISPR loci if present in the organism.</text>
</comment>
<keyword evidence="8" id="KW-0963">Cytoplasm</keyword>
<dbReference type="InterPro" id="IPR011907">
    <property type="entry name" value="RNase_III"/>
</dbReference>
<comment type="caution">
    <text evidence="11">The sequence shown here is derived from an EMBL/GenBank/DDBJ whole genome shotgun (WGS) entry which is preliminary data.</text>
</comment>
<organism evidence="11 12">
    <name type="scientific">Rubritalea spongiae</name>
    <dbReference type="NCBI Taxonomy" id="430797"/>
    <lineage>
        <taxon>Bacteria</taxon>
        <taxon>Pseudomonadati</taxon>
        <taxon>Verrucomicrobiota</taxon>
        <taxon>Verrucomicrobiia</taxon>
        <taxon>Verrucomicrobiales</taxon>
        <taxon>Rubritaleaceae</taxon>
        <taxon>Rubritalea</taxon>
    </lineage>
</organism>
<dbReference type="CDD" id="cd00593">
    <property type="entry name" value="RIBOc"/>
    <property type="match status" value="1"/>
</dbReference>
<evidence type="ECO:0000313" key="12">
    <source>
        <dbReference type="Proteomes" id="UP001597297"/>
    </source>
</evidence>
<dbReference type="EC" id="3.1.26.3" evidence="8"/>
<dbReference type="SUPFAM" id="SSF69065">
    <property type="entry name" value="RNase III domain-like"/>
    <property type="match status" value="1"/>
</dbReference>
<dbReference type="Gene3D" id="3.30.160.20">
    <property type="match status" value="1"/>
</dbReference>
<dbReference type="PROSITE" id="PS50137">
    <property type="entry name" value="DS_RBD"/>
    <property type="match status" value="1"/>
</dbReference>
<dbReference type="PANTHER" id="PTHR11207:SF0">
    <property type="entry name" value="RIBONUCLEASE 3"/>
    <property type="match status" value="1"/>
</dbReference>
<evidence type="ECO:0000256" key="4">
    <source>
        <dbReference type="ARBA" id="ARBA00022722"/>
    </source>
</evidence>
<evidence type="ECO:0000259" key="9">
    <source>
        <dbReference type="PROSITE" id="PS50137"/>
    </source>
</evidence>
<feature type="binding site" evidence="8">
    <location>
        <position position="154"/>
    </location>
    <ligand>
        <name>Mg(2+)</name>
        <dbReference type="ChEBI" id="CHEBI:18420"/>
    </ligand>
</feature>
<keyword evidence="12" id="KW-1185">Reference proteome</keyword>
<keyword evidence="8" id="KW-0819">tRNA processing</keyword>
<keyword evidence="4 8" id="KW-0540">Nuclease</keyword>
<dbReference type="InterPro" id="IPR014720">
    <property type="entry name" value="dsRBD_dom"/>
</dbReference>
<dbReference type="Pfam" id="PF14622">
    <property type="entry name" value="Ribonucleas_3_3"/>
    <property type="match status" value="1"/>
</dbReference>
<keyword evidence="8" id="KW-0460">Magnesium</keyword>
<evidence type="ECO:0000256" key="5">
    <source>
        <dbReference type="ARBA" id="ARBA00022759"/>
    </source>
</evidence>
<feature type="binding site" evidence="8">
    <location>
        <position position="78"/>
    </location>
    <ligand>
        <name>Mg(2+)</name>
        <dbReference type="ChEBI" id="CHEBI:18420"/>
    </ligand>
</feature>
<feature type="active site" evidence="8">
    <location>
        <position position="82"/>
    </location>
</feature>
<keyword evidence="8" id="KW-0699">rRNA-binding</keyword>
<comment type="subunit">
    <text evidence="8">Homodimer.</text>
</comment>
<dbReference type="Pfam" id="PF00035">
    <property type="entry name" value="dsrm"/>
    <property type="match status" value="1"/>
</dbReference>
<dbReference type="InterPro" id="IPR000999">
    <property type="entry name" value="RNase_III_dom"/>
</dbReference>
<gene>
    <name evidence="8 11" type="primary">rnc</name>
    <name evidence="11" type="ORF">ACFSQZ_12345</name>
</gene>
<evidence type="ECO:0000256" key="7">
    <source>
        <dbReference type="ARBA" id="ARBA00022884"/>
    </source>
</evidence>
<feature type="binding site" evidence="8">
    <location>
        <position position="151"/>
    </location>
    <ligand>
        <name>Mg(2+)</name>
        <dbReference type="ChEBI" id="CHEBI:18420"/>
    </ligand>
</feature>
<dbReference type="NCBIfam" id="TIGR02191">
    <property type="entry name" value="RNaseIII"/>
    <property type="match status" value="1"/>
</dbReference>
<dbReference type="CDD" id="cd10845">
    <property type="entry name" value="DSRM_RNAse_III_family"/>
    <property type="match status" value="1"/>
</dbReference>
<keyword evidence="5 8" id="KW-0255">Endonuclease</keyword>
<protein>
    <recommendedName>
        <fullName evidence="8">Ribonuclease 3</fullName>
        <ecNumber evidence="8">3.1.26.3</ecNumber>
    </recommendedName>
    <alternativeName>
        <fullName evidence="8">Ribonuclease III</fullName>
        <shortName evidence="8">RNase III</shortName>
    </alternativeName>
</protein>
<comment type="catalytic activity">
    <reaction evidence="1 8">
        <text>Endonucleolytic cleavage to 5'-phosphomonoester.</text>
        <dbReference type="EC" id="3.1.26.3"/>
    </reaction>
</comment>
<comment type="subcellular location">
    <subcellularLocation>
        <location evidence="8">Cytoplasm</location>
    </subcellularLocation>
</comment>
<dbReference type="GO" id="GO:0004525">
    <property type="term" value="F:ribonuclease III activity"/>
    <property type="evidence" value="ECO:0007669"/>
    <property type="project" value="UniProtKB-EC"/>
</dbReference>
<keyword evidence="6 8" id="KW-0378">Hydrolase</keyword>
<feature type="domain" description="DRBM" evidence="9">
    <location>
        <begin position="192"/>
        <end position="257"/>
    </location>
</feature>
<dbReference type="InterPro" id="IPR036389">
    <property type="entry name" value="RNase_III_sf"/>
</dbReference>
<dbReference type="SMART" id="SM00358">
    <property type="entry name" value="DSRM"/>
    <property type="match status" value="1"/>
</dbReference>
<keyword evidence="8" id="KW-0479">Metal-binding</keyword>
<dbReference type="EMBL" id="JBHUJC010000041">
    <property type="protein sequence ID" value="MFD2277262.1"/>
    <property type="molecule type" value="Genomic_DNA"/>
</dbReference>
<dbReference type="HAMAP" id="MF_00104">
    <property type="entry name" value="RNase_III"/>
    <property type="match status" value="1"/>
</dbReference>
<keyword evidence="3 8" id="KW-0507">mRNA processing</keyword>
<reference evidence="12" key="1">
    <citation type="journal article" date="2019" name="Int. J. Syst. Evol. Microbiol.">
        <title>The Global Catalogue of Microorganisms (GCM) 10K type strain sequencing project: providing services to taxonomists for standard genome sequencing and annotation.</title>
        <authorList>
            <consortium name="The Broad Institute Genomics Platform"/>
            <consortium name="The Broad Institute Genome Sequencing Center for Infectious Disease"/>
            <person name="Wu L."/>
            <person name="Ma J."/>
        </authorList>
    </citation>
    <scope>NUCLEOTIDE SEQUENCE [LARGE SCALE GENOMIC DNA]</scope>
    <source>
        <strain evidence="12">JCM 16545</strain>
    </source>
</reference>
<evidence type="ECO:0000256" key="2">
    <source>
        <dbReference type="ARBA" id="ARBA00010183"/>
    </source>
</evidence>
<feature type="domain" description="RNase III" evidence="10">
    <location>
        <begin position="37"/>
        <end position="165"/>
    </location>
</feature>
<proteinExistence type="inferred from homology"/>
<keyword evidence="8" id="KW-0698">rRNA processing</keyword>
<evidence type="ECO:0000256" key="6">
    <source>
        <dbReference type="ARBA" id="ARBA00022801"/>
    </source>
</evidence>
<dbReference type="SMART" id="SM00535">
    <property type="entry name" value="RIBOc"/>
    <property type="match status" value="1"/>
</dbReference>
<evidence type="ECO:0000259" key="10">
    <source>
        <dbReference type="PROSITE" id="PS50142"/>
    </source>
</evidence>
<dbReference type="Gene3D" id="1.10.1520.10">
    <property type="entry name" value="Ribonuclease III domain"/>
    <property type="match status" value="1"/>
</dbReference>
<dbReference type="PROSITE" id="PS50142">
    <property type="entry name" value="RNASE_3_2"/>
    <property type="match status" value="1"/>
</dbReference>
<dbReference type="PANTHER" id="PTHR11207">
    <property type="entry name" value="RIBONUCLEASE III"/>
    <property type="match status" value="1"/>
</dbReference>
<evidence type="ECO:0000256" key="1">
    <source>
        <dbReference type="ARBA" id="ARBA00000109"/>
    </source>
</evidence>
<keyword evidence="7 8" id="KW-0694">RNA-binding</keyword>
<dbReference type="PROSITE" id="PS00517">
    <property type="entry name" value="RNASE_3_1"/>
    <property type="match status" value="1"/>
</dbReference>
<dbReference type="Proteomes" id="UP001597297">
    <property type="component" value="Unassembled WGS sequence"/>
</dbReference>
<accession>A0ABW5E4H7</accession>
<name>A0ABW5E4H7_9BACT</name>